<protein>
    <recommendedName>
        <fullName evidence="4">Secreted protein</fullName>
    </recommendedName>
</protein>
<feature type="non-terminal residue" evidence="2">
    <location>
        <position position="94"/>
    </location>
</feature>
<proteinExistence type="predicted"/>
<name>A0A391NKE4_9EUKA</name>
<feature type="chain" id="PRO_5017253020" description="Secreted protein" evidence="1">
    <location>
        <begin position="17"/>
        <end position="94"/>
    </location>
</feature>
<keyword evidence="3" id="KW-1185">Reference proteome</keyword>
<dbReference type="Proteomes" id="UP000265618">
    <property type="component" value="Unassembled WGS sequence"/>
</dbReference>
<keyword evidence="1" id="KW-0732">Signal</keyword>
<gene>
    <name evidence="2" type="ORF">KIPB_002990</name>
</gene>
<feature type="signal peptide" evidence="1">
    <location>
        <begin position="1"/>
        <end position="16"/>
    </location>
</feature>
<evidence type="ECO:0008006" key="4">
    <source>
        <dbReference type="Google" id="ProtNLM"/>
    </source>
</evidence>
<comment type="caution">
    <text evidence="2">The sequence shown here is derived from an EMBL/GenBank/DDBJ whole genome shotgun (WGS) entry which is preliminary data.</text>
</comment>
<evidence type="ECO:0000256" key="1">
    <source>
        <dbReference type="SAM" id="SignalP"/>
    </source>
</evidence>
<dbReference type="EMBL" id="BDIP01000540">
    <property type="protein sequence ID" value="GCA62355.1"/>
    <property type="molecule type" value="Genomic_DNA"/>
</dbReference>
<accession>A0A391NKE4</accession>
<dbReference type="AlphaFoldDB" id="A0A391NKE4"/>
<evidence type="ECO:0000313" key="2">
    <source>
        <dbReference type="EMBL" id="GCA62355.1"/>
    </source>
</evidence>
<evidence type="ECO:0000313" key="3">
    <source>
        <dbReference type="Proteomes" id="UP000265618"/>
    </source>
</evidence>
<reference evidence="2 3" key="1">
    <citation type="journal article" date="2018" name="PLoS ONE">
        <title>The draft genome of Kipferlia bialata reveals reductive genome evolution in fornicate parasites.</title>
        <authorList>
            <person name="Tanifuji G."/>
            <person name="Takabayashi S."/>
            <person name="Kume K."/>
            <person name="Takagi M."/>
            <person name="Nakayama T."/>
            <person name="Kamikawa R."/>
            <person name="Inagaki Y."/>
            <person name="Hashimoto T."/>
        </authorList>
    </citation>
    <scope>NUCLEOTIDE SEQUENCE [LARGE SCALE GENOMIC DNA]</scope>
    <source>
        <strain evidence="2">NY0173</strain>
    </source>
</reference>
<organism evidence="2 3">
    <name type="scientific">Kipferlia bialata</name>
    <dbReference type="NCBI Taxonomy" id="797122"/>
    <lineage>
        <taxon>Eukaryota</taxon>
        <taxon>Metamonada</taxon>
        <taxon>Carpediemonas-like organisms</taxon>
        <taxon>Kipferlia</taxon>
    </lineage>
</organism>
<sequence length="94" mass="10593">MLCALVAVCTLSCVLASREVWPRNMVSVTLELKATQPWQYNVKDFSPLLTHDVVAAIAGITDQYADDMDGFCEIYRDIQQYSQWEGVGYLQADL</sequence>